<protein>
    <recommendedName>
        <fullName evidence="8">Serine/threonine-protein phosphatase</fullName>
        <ecNumber evidence="8">3.1.3.16</ecNumber>
    </recommendedName>
</protein>
<comment type="catalytic activity">
    <reaction evidence="7 8">
        <text>O-phospho-L-threonyl-[protein] + H2O = L-threonyl-[protein] + phosphate</text>
        <dbReference type="Rhea" id="RHEA:47004"/>
        <dbReference type="Rhea" id="RHEA-COMP:11060"/>
        <dbReference type="Rhea" id="RHEA-COMP:11605"/>
        <dbReference type="ChEBI" id="CHEBI:15377"/>
        <dbReference type="ChEBI" id="CHEBI:30013"/>
        <dbReference type="ChEBI" id="CHEBI:43474"/>
        <dbReference type="ChEBI" id="CHEBI:61977"/>
        <dbReference type="EC" id="3.1.3.16"/>
    </reaction>
</comment>
<feature type="domain" description="Serine/threonine specific protein phosphatases" evidence="9">
    <location>
        <begin position="125"/>
        <end position="130"/>
    </location>
</feature>
<evidence type="ECO:0000313" key="11">
    <source>
        <dbReference type="Proteomes" id="UP000179807"/>
    </source>
</evidence>
<keyword evidence="5" id="KW-0464">Manganese</keyword>
<evidence type="ECO:0000256" key="1">
    <source>
        <dbReference type="ARBA" id="ARBA00001936"/>
    </source>
</evidence>
<proteinExistence type="inferred from homology"/>
<dbReference type="EC" id="3.1.3.16" evidence="8"/>
<dbReference type="VEuPathDB" id="TrichDB:TRFO_27276"/>
<evidence type="ECO:0000256" key="2">
    <source>
        <dbReference type="ARBA" id="ARBA00022723"/>
    </source>
</evidence>
<dbReference type="GO" id="GO:0004722">
    <property type="term" value="F:protein serine/threonine phosphatase activity"/>
    <property type="evidence" value="ECO:0007669"/>
    <property type="project" value="UniProtKB-EC"/>
</dbReference>
<evidence type="ECO:0000256" key="8">
    <source>
        <dbReference type="RuleBase" id="RU004273"/>
    </source>
</evidence>
<dbReference type="SMART" id="SM00156">
    <property type="entry name" value="PP2Ac"/>
    <property type="match status" value="1"/>
</dbReference>
<dbReference type="EMBL" id="MLAK01000769">
    <property type="protein sequence ID" value="OHT05143.1"/>
    <property type="molecule type" value="Genomic_DNA"/>
</dbReference>
<dbReference type="AlphaFoldDB" id="A0A1J4K185"/>
<keyword evidence="3 8" id="KW-0378">Hydrolase</keyword>
<dbReference type="Gene3D" id="3.60.21.10">
    <property type="match status" value="1"/>
</dbReference>
<accession>A0A1J4K185</accession>
<dbReference type="OrthoDB" id="10267127at2759"/>
<dbReference type="GO" id="GO:0005634">
    <property type="term" value="C:nucleus"/>
    <property type="evidence" value="ECO:0007669"/>
    <property type="project" value="TreeGrafter"/>
</dbReference>
<dbReference type="GeneID" id="94840147"/>
<comment type="similarity">
    <text evidence="8">Belongs to the PPP phosphatase family.</text>
</comment>
<dbReference type="SUPFAM" id="SSF56300">
    <property type="entry name" value="Metallo-dependent phosphatases"/>
    <property type="match status" value="1"/>
</dbReference>
<evidence type="ECO:0000259" key="9">
    <source>
        <dbReference type="PROSITE" id="PS00125"/>
    </source>
</evidence>
<comment type="cofactor">
    <cofactor evidence="1">
        <name>Mn(2+)</name>
        <dbReference type="ChEBI" id="CHEBI:29035"/>
    </cofactor>
</comment>
<dbReference type="PROSITE" id="PS00125">
    <property type="entry name" value="SER_THR_PHOSPHATASE"/>
    <property type="match status" value="1"/>
</dbReference>
<reference evidence="10" key="1">
    <citation type="submission" date="2016-10" db="EMBL/GenBank/DDBJ databases">
        <authorList>
            <person name="Benchimol M."/>
            <person name="Almeida L.G."/>
            <person name="Vasconcelos A.T."/>
            <person name="Perreira-Neves A."/>
            <person name="Rosa I.A."/>
            <person name="Tasca T."/>
            <person name="Bogo M.R."/>
            <person name="de Souza W."/>
        </authorList>
    </citation>
    <scope>NUCLEOTIDE SEQUENCE [LARGE SCALE GENOMIC DNA]</scope>
    <source>
        <strain evidence="10">K</strain>
    </source>
</reference>
<keyword evidence="4" id="KW-0904">Protein phosphatase</keyword>
<keyword evidence="11" id="KW-1185">Reference proteome</keyword>
<dbReference type="GO" id="GO:0005737">
    <property type="term" value="C:cytoplasm"/>
    <property type="evidence" value="ECO:0007669"/>
    <property type="project" value="TreeGrafter"/>
</dbReference>
<dbReference type="PANTHER" id="PTHR11668:SF300">
    <property type="entry name" value="SERINE_THREONINE-PROTEIN PHOSPHATASE"/>
    <property type="match status" value="1"/>
</dbReference>
<keyword evidence="2" id="KW-0479">Metal-binding</keyword>
<gene>
    <name evidence="10" type="ORF">TRFO_27276</name>
</gene>
<comment type="catalytic activity">
    <reaction evidence="6">
        <text>O-phospho-L-seryl-[protein] + H2O = L-seryl-[protein] + phosphate</text>
        <dbReference type="Rhea" id="RHEA:20629"/>
        <dbReference type="Rhea" id="RHEA-COMP:9863"/>
        <dbReference type="Rhea" id="RHEA-COMP:11604"/>
        <dbReference type="ChEBI" id="CHEBI:15377"/>
        <dbReference type="ChEBI" id="CHEBI:29999"/>
        <dbReference type="ChEBI" id="CHEBI:43474"/>
        <dbReference type="ChEBI" id="CHEBI:83421"/>
        <dbReference type="EC" id="3.1.3.16"/>
    </reaction>
</comment>
<dbReference type="PANTHER" id="PTHR11668">
    <property type="entry name" value="SERINE/THREONINE PROTEIN PHOSPHATASE"/>
    <property type="match status" value="1"/>
</dbReference>
<dbReference type="InterPro" id="IPR050341">
    <property type="entry name" value="PP1_catalytic_subunit"/>
</dbReference>
<organism evidence="10 11">
    <name type="scientific">Tritrichomonas foetus</name>
    <dbReference type="NCBI Taxonomy" id="1144522"/>
    <lineage>
        <taxon>Eukaryota</taxon>
        <taxon>Metamonada</taxon>
        <taxon>Parabasalia</taxon>
        <taxon>Tritrichomonadida</taxon>
        <taxon>Tritrichomonadidae</taxon>
        <taxon>Tritrichomonas</taxon>
    </lineage>
</organism>
<dbReference type="InterPro" id="IPR004843">
    <property type="entry name" value="Calcineurin-like_PHP"/>
</dbReference>
<sequence length="429" mass="49352">MFEEYNTIFRFYQRIVGLASYIETENRKCVLPVIPEKILIHLCEDVSNLFKEEPNILKINKDCIIVGDLHGNIFDLFRILNKFGFPPKRTYFFLGDYVDRGHFSTETISLLFILKVIFTNNIFLIRGNHEFEDMCNDNGFSYEIFHVYPNQEVEKAFFHAFSFLPLAAQVFDTVFCVHGGIGPSILSLHDIMKIKRPIVNFDSEVIQSLVWSDPSPTIDVVNYGQSTRGLGQTYGQNAIDDFLSRQSFDVLVRGHQCVANGIEYHLNNKVITVFSSSNYCDIHQNKSGVLILSKNQTSKCITQEFFTWSPIVSPKREDVIFIISESEDTFKLPAKSSQQSARRPSFPFNYRVSIHRSPEPNNDRSTIPQMSAFTTFSPSLNRSRHKDSDEPILKSRSRIMSVELDHSIKIPPIGGIHRRRNSLIHRNFS</sequence>
<dbReference type="Proteomes" id="UP000179807">
    <property type="component" value="Unassembled WGS sequence"/>
</dbReference>
<evidence type="ECO:0000256" key="4">
    <source>
        <dbReference type="ARBA" id="ARBA00022912"/>
    </source>
</evidence>
<evidence type="ECO:0000256" key="6">
    <source>
        <dbReference type="ARBA" id="ARBA00047761"/>
    </source>
</evidence>
<dbReference type="CDD" id="cd00144">
    <property type="entry name" value="MPP_PPP_family"/>
    <property type="match status" value="1"/>
</dbReference>
<dbReference type="GO" id="GO:0046872">
    <property type="term" value="F:metal ion binding"/>
    <property type="evidence" value="ECO:0007669"/>
    <property type="project" value="UniProtKB-KW"/>
</dbReference>
<name>A0A1J4K185_9EUKA</name>
<dbReference type="Pfam" id="PF00149">
    <property type="entry name" value="Metallophos"/>
    <property type="match status" value="1"/>
</dbReference>
<comment type="caution">
    <text evidence="10">The sequence shown here is derived from an EMBL/GenBank/DDBJ whole genome shotgun (WGS) entry which is preliminary data.</text>
</comment>
<evidence type="ECO:0000313" key="10">
    <source>
        <dbReference type="EMBL" id="OHT05143.1"/>
    </source>
</evidence>
<dbReference type="PRINTS" id="PR00114">
    <property type="entry name" value="STPHPHTASE"/>
</dbReference>
<dbReference type="InterPro" id="IPR029052">
    <property type="entry name" value="Metallo-depent_PP-like"/>
</dbReference>
<evidence type="ECO:0000256" key="5">
    <source>
        <dbReference type="ARBA" id="ARBA00023211"/>
    </source>
</evidence>
<dbReference type="InterPro" id="IPR006186">
    <property type="entry name" value="Ser/Thr-sp_prot-phosphatase"/>
</dbReference>
<dbReference type="RefSeq" id="XP_068358279.1">
    <property type="nucleotide sequence ID" value="XM_068505443.1"/>
</dbReference>
<evidence type="ECO:0000256" key="3">
    <source>
        <dbReference type="ARBA" id="ARBA00022801"/>
    </source>
</evidence>
<evidence type="ECO:0000256" key="7">
    <source>
        <dbReference type="ARBA" id="ARBA00048336"/>
    </source>
</evidence>